<proteinExistence type="predicted"/>
<dbReference type="InterPro" id="IPR027417">
    <property type="entry name" value="P-loop_NTPase"/>
</dbReference>
<evidence type="ECO:0000256" key="1">
    <source>
        <dbReference type="SAM" id="MobiDB-lite"/>
    </source>
</evidence>
<dbReference type="Gene3D" id="1.25.40.10">
    <property type="entry name" value="Tetratricopeptide repeat domain"/>
    <property type="match status" value="3"/>
</dbReference>
<dbReference type="SUPFAM" id="SSF52540">
    <property type="entry name" value="P-loop containing nucleoside triphosphate hydrolases"/>
    <property type="match status" value="1"/>
</dbReference>
<evidence type="ECO:0000313" key="3">
    <source>
        <dbReference type="Proteomes" id="UP000184440"/>
    </source>
</evidence>
<dbReference type="Pfam" id="PF13374">
    <property type="entry name" value="TPR_10"/>
    <property type="match status" value="6"/>
</dbReference>
<dbReference type="Proteomes" id="UP000184440">
    <property type="component" value="Unassembled WGS sequence"/>
</dbReference>
<feature type="region of interest" description="Disordered" evidence="1">
    <location>
        <begin position="42"/>
        <end position="69"/>
    </location>
</feature>
<dbReference type="SMART" id="SM00028">
    <property type="entry name" value="TPR"/>
    <property type="match status" value="6"/>
</dbReference>
<keyword evidence="3" id="KW-1185">Reference proteome</keyword>
<dbReference type="SUPFAM" id="SSF48452">
    <property type="entry name" value="TPR-like"/>
    <property type="match status" value="2"/>
</dbReference>
<dbReference type="STRING" id="134849.SAMN05443668_105457"/>
<dbReference type="InterPro" id="IPR019734">
    <property type="entry name" value="TPR_rpt"/>
</dbReference>
<dbReference type="AlphaFoldDB" id="A0A1M7QVU0"/>
<dbReference type="RefSeq" id="WP_073259009.1">
    <property type="nucleotide sequence ID" value="NZ_FRCS01000005.1"/>
</dbReference>
<gene>
    <name evidence="2" type="ORF">SAMN05443668_105457</name>
</gene>
<name>A0A1M7QVU0_9ACTN</name>
<accession>A0A1M7QVU0</accession>
<sequence length="1078" mass="114838">MADRRRASGGWVEFEVRSEGVDKPGHEYGGLLGYGAPEDYGFGDDRGGRSDYLEAAYGAPPGHGPGSPAYDPFEAGLGSVSAYDPNTTYDYGGSGYGGLLAIESGPSRDPEPEPDYLPVPVHHDTDLRDRVRTPSPVPETLGEVRALLFDEVSVVPVGLASEWLRPEANIVPTQPRPEVDELVAWAVQADRGPLLRLLCGAGGQGKTHAARQICATLEARGWVAGFLPLPPVTWRTTTPADLAMTGPDQPYWEQQLRRAPEVIAGIRAVAELEIPTLLVVDQAEAVGPLVGELLATIDEYGAAPWIRVLLLARSPDGWFTDLSDAHRLRSWVSPTPVWLPPLPQQLGPEQSAAVWRAAVAAFANRAVADGVLPSADLARLTSPAPAGLWGTTLDFYADAALRVLDATAPSLRRHTRRDGGGPDPVGGVLAYERRQVSAVLAAAGCAIEDGQRDWAMAVVSLLPAASPDAAVRALRTVPAPWQVPPDRRAEVAIALARLYRGNAEQGWSPPRPARLADAHLLDLAGSLSDPEWSAVMSSICGDADPLAALHAATTLIRCLSAPTPSRRQERAKNRINVSLPWLLRTAPDRYAVPLTLLAPVRYTKAISDLLAAGELPLETVRQLDSLVLSVGFTPSRASIAAAVSERLVAAARPGTDPQPDVLSEYARCLNNLGIRLSALGRAEDALAPAEDAAAVQRRLAVKDPTTYLPDLAMSLDLLSAGLAEAGRPEEALPPAEEAAVAYRRLAAQDSVAYLPELAGALNTLGIRLTETGRREAALEPVEEAVAVCRRLAVIDRATYQPELAFSLTNLSISLADLERWEESIEPAEEAVVVYRRLVAADSVAHLPALALALNNLGNRLAEAGRRDEALQPAEEAVAVYRRLVASNSAAYLPNLAASLNNLGIRLAEAGRMQEALAPVEEAVEVYRRLVDAEGAAYGPELALSLHNLGNRLVRLGRPLEALSPVAEAVDLRRELAETDPDAHLADLARSLAAASTTFGALGRMEDAASAAEQAVGVLESAPRAVENTLVMAVVKIRDGAVARLESDERNSRALTQTTGTVRALGWGSGQQVPPRRRR</sequence>
<dbReference type="OrthoDB" id="3218567at2"/>
<reference evidence="2 3" key="1">
    <citation type="submission" date="2016-11" db="EMBL/GenBank/DDBJ databases">
        <authorList>
            <person name="Jaros S."/>
            <person name="Januszkiewicz K."/>
            <person name="Wedrychowicz H."/>
        </authorList>
    </citation>
    <scope>NUCLEOTIDE SEQUENCE [LARGE SCALE GENOMIC DNA]</scope>
    <source>
        <strain evidence="2 3">DSM 46144</strain>
    </source>
</reference>
<evidence type="ECO:0000313" key="2">
    <source>
        <dbReference type="EMBL" id="SHN35933.1"/>
    </source>
</evidence>
<dbReference type="PANTHER" id="PTHR19959:SF119">
    <property type="entry name" value="FUNGAL LIPASE-LIKE DOMAIN-CONTAINING PROTEIN"/>
    <property type="match status" value="1"/>
</dbReference>
<protein>
    <submittedName>
        <fullName evidence="2">Tetratricopeptide (TPR) repeat</fullName>
    </submittedName>
</protein>
<dbReference type="EMBL" id="FRCS01000005">
    <property type="protein sequence ID" value="SHN35933.1"/>
    <property type="molecule type" value="Genomic_DNA"/>
</dbReference>
<feature type="compositionally biased region" description="Basic and acidic residues" evidence="1">
    <location>
        <begin position="43"/>
        <end position="52"/>
    </location>
</feature>
<dbReference type="InterPro" id="IPR011990">
    <property type="entry name" value="TPR-like_helical_dom_sf"/>
</dbReference>
<organism evidence="2 3">
    <name type="scientific">Cryptosporangium aurantiacum</name>
    <dbReference type="NCBI Taxonomy" id="134849"/>
    <lineage>
        <taxon>Bacteria</taxon>
        <taxon>Bacillati</taxon>
        <taxon>Actinomycetota</taxon>
        <taxon>Actinomycetes</taxon>
        <taxon>Cryptosporangiales</taxon>
        <taxon>Cryptosporangiaceae</taxon>
        <taxon>Cryptosporangium</taxon>
    </lineage>
</organism>
<dbReference type="PANTHER" id="PTHR19959">
    <property type="entry name" value="KINESIN LIGHT CHAIN"/>
    <property type="match status" value="1"/>
</dbReference>